<dbReference type="PROSITE" id="PS51295">
    <property type="entry name" value="CRM"/>
    <property type="match status" value="1"/>
</dbReference>
<dbReference type="EMBL" id="JAEMHM010000003">
    <property type="protein sequence ID" value="MBJ6723821.1"/>
    <property type="molecule type" value="Genomic_DNA"/>
</dbReference>
<evidence type="ECO:0000313" key="4">
    <source>
        <dbReference type="EMBL" id="MBJ6723821.1"/>
    </source>
</evidence>
<evidence type="ECO:0000313" key="5">
    <source>
        <dbReference type="Proteomes" id="UP000636888"/>
    </source>
</evidence>
<dbReference type="InterPro" id="IPR051925">
    <property type="entry name" value="RNA-binding_domain"/>
</dbReference>
<organism evidence="4 5">
    <name type="scientific">Geomesophilobacter sediminis</name>
    <dbReference type="NCBI Taxonomy" id="2798584"/>
    <lineage>
        <taxon>Bacteria</taxon>
        <taxon>Pseudomonadati</taxon>
        <taxon>Thermodesulfobacteriota</taxon>
        <taxon>Desulfuromonadia</taxon>
        <taxon>Geobacterales</taxon>
        <taxon>Geobacteraceae</taxon>
        <taxon>Geomesophilobacter</taxon>
    </lineage>
</organism>
<dbReference type="InterPro" id="IPR035920">
    <property type="entry name" value="YhbY-like_sf"/>
</dbReference>
<keyword evidence="1 2" id="KW-0694">RNA-binding</keyword>
<dbReference type="AlphaFoldDB" id="A0A8J7J5N2"/>
<sequence>MLTGKQKRYLRGLGHSLKPVILVGKGEISKALIKETDDALEIHELIKVKVLESCFMDRHEVAEQLTEATRSDLAQVLGRTLLLYRKAKEPKLELPKKDKKSQ</sequence>
<dbReference type="InterPro" id="IPR001890">
    <property type="entry name" value="RNA-binding_CRM"/>
</dbReference>
<proteinExistence type="predicted"/>
<feature type="domain" description="CRM" evidence="3">
    <location>
        <begin position="1"/>
        <end position="96"/>
    </location>
</feature>
<evidence type="ECO:0000259" key="3">
    <source>
        <dbReference type="PROSITE" id="PS51295"/>
    </source>
</evidence>
<accession>A0A8J7J5N2</accession>
<dbReference type="SUPFAM" id="SSF75471">
    <property type="entry name" value="YhbY-like"/>
    <property type="match status" value="1"/>
</dbReference>
<dbReference type="NCBIfam" id="TIGR00253">
    <property type="entry name" value="RNA_bind_YhbY"/>
    <property type="match status" value="1"/>
</dbReference>
<dbReference type="InterPro" id="IPR017924">
    <property type="entry name" value="RNA-binding_YhbY"/>
</dbReference>
<dbReference type="GO" id="GO:0003723">
    <property type="term" value="F:RNA binding"/>
    <property type="evidence" value="ECO:0007669"/>
    <property type="project" value="UniProtKB-UniRule"/>
</dbReference>
<reference evidence="4" key="1">
    <citation type="submission" date="2020-12" db="EMBL/GenBank/DDBJ databases">
        <title>Geomonas sp. Red875, isolated from river sediment.</title>
        <authorList>
            <person name="Xu Z."/>
            <person name="Zhang Z."/>
            <person name="Masuda Y."/>
            <person name="Itoh H."/>
            <person name="Senoo K."/>
        </authorList>
    </citation>
    <scope>NUCLEOTIDE SEQUENCE</scope>
    <source>
        <strain evidence="4">Red875</strain>
    </source>
</reference>
<name>A0A8J7J5N2_9BACT</name>
<dbReference type="Pfam" id="PF01985">
    <property type="entry name" value="CRS1_YhbY"/>
    <property type="match status" value="1"/>
</dbReference>
<dbReference type="SMART" id="SM01103">
    <property type="entry name" value="CRS1_YhbY"/>
    <property type="match status" value="1"/>
</dbReference>
<evidence type="ECO:0000256" key="1">
    <source>
        <dbReference type="ARBA" id="ARBA00022884"/>
    </source>
</evidence>
<evidence type="ECO:0000256" key="2">
    <source>
        <dbReference type="PROSITE-ProRule" id="PRU00626"/>
    </source>
</evidence>
<keyword evidence="5" id="KW-1185">Reference proteome</keyword>
<dbReference type="Gene3D" id="3.30.110.60">
    <property type="entry name" value="YhbY-like"/>
    <property type="match status" value="1"/>
</dbReference>
<dbReference type="RefSeq" id="WP_199382667.1">
    <property type="nucleotide sequence ID" value="NZ_JAEMHM010000003.1"/>
</dbReference>
<dbReference type="Proteomes" id="UP000636888">
    <property type="component" value="Unassembled WGS sequence"/>
</dbReference>
<comment type="caution">
    <text evidence="4">The sequence shown here is derived from an EMBL/GenBank/DDBJ whole genome shotgun (WGS) entry which is preliminary data.</text>
</comment>
<dbReference type="PANTHER" id="PTHR40065">
    <property type="entry name" value="RNA-BINDING PROTEIN YHBY"/>
    <property type="match status" value="1"/>
</dbReference>
<protein>
    <submittedName>
        <fullName evidence="4">Ribosome assembly RNA-binding protein YhbY</fullName>
    </submittedName>
</protein>
<dbReference type="PANTHER" id="PTHR40065:SF3">
    <property type="entry name" value="RNA-BINDING PROTEIN YHBY"/>
    <property type="match status" value="1"/>
</dbReference>
<gene>
    <name evidence="4" type="primary">yhbY</name>
    <name evidence="4" type="ORF">JFN93_03790</name>
</gene>